<name>A0A1M5W8T1_9CLOT</name>
<dbReference type="SUPFAM" id="SSF53448">
    <property type="entry name" value="Nucleotide-diphospho-sugar transferases"/>
    <property type="match status" value="1"/>
</dbReference>
<keyword evidence="4" id="KW-0012">Acyltransferase</keyword>
<evidence type="ECO:0000256" key="6">
    <source>
        <dbReference type="ARBA" id="ARBA00048493"/>
    </source>
</evidence>
<dbReference type="PANTHER" id="PTHR43584:SF8">
    <property type="entry name" value="N-ACETYLMURAMATE ALPHA-1-PHOSPHATE URIDYLYLTRANSFERASE"/>
    <property type="match status" value="1"/>
</dbReference>
<accession>A0A1M5W8T1</accession>
<gene>
    <name evidence="8" type="ORF">SAMN02745941_00978</name>
</gene>
<dbReference type="Pfam" id="PF25087">
    <property type="entry name" value="GMPPB_C"/>
    <property type="match status" value="1"/>
</dbReference>
<keyword evidence="1 8" id="KW-0808">Transferase</keyword>
<dbReference type="EMBL" id="FQXU01000004">
    <property type="protein sequence ID" value="SHH83932.1"/>
    <property type="molecule type" value="Genomic_DNA"/>
</dbReference>
<reference evidence="8 9" key="1">
    <citation type="submission" date="2016-11" db="EMBL/GenBank/DDBJ databases">
        <authorList>
            <person name="Jaros S."/>
            <person name="Januszkiewicz K."/>
            <person name="Wedrychowicz H."/>
        </authorList>
    </citation>
    <scope>NUCLEOTIDE SEQUENCE [LARGE SCALE GENOMIC DNA]</scope>
    <source>
        <strain evidence="8 9">DSM 6191</strain>
    </source>
</reference>
<proteinExistence type="predicted"/>
<evidence type="ECO:0000259" key="7">
    <source>
        <dbReference type="Pfam" id="PF25087"/>
    </source>
</evidence>
<dbReference type="InterPro" id="IPR056729">
    <property type="entry name" value="GMPPB_C"/>
</dbReference>
<comment type="catalytic activity">
    <reaction evidence="6">
        <text>N-acetyl-alpha-D-glucosamine 1-phosphate + UTP + H(+) = UDP-N-acetyl-alpha-D-glucosamine + diphosphate</text>
        <dbReference type="Rhea" id="RHEA:13509"/>
        <dbReference type="ChEBI" id="CHEBI:15378"/>
        <dbReference type="ChEBI" id="CHEBI:33019"/>
        <dbReference type="ChEBI" id="CHEBI:46398"/>
        <dbReference type="ChEBI" id="CHEBI:57705"/>
        <dbReference type="ChEBI" id="CHEBI:57776"/>
        <dbReference type="EC" id="2.7.7.23"/>
    </reaction>
</comment>
<dbReference type="InterPro" id="IPR011004">
    <property type="entry name" value="Trimer_LpxA-like_sf"/>
</dbReference>
<dbReference type="RefSeq" id="WP_073017294.1">
    <property type="nucleotide sequence ID" value="NZ_FQXU01000004.1"/>
</dbReference>
<dbReference type="InterPro" id="IPR050065">
    <property type="entry name" value="GlmU-like"/>
</dbReference>
<dbReference type="InterPro" id="IPR029044">
    <property type="entry name" value="Nucleotide-diphossugar_trans"/>
</dbReference>
<protein>
    <submittedName>
        <fullName evidence="8">Bifunctional UDP-N-acetylglucosamine pyrophosphorylase / Glucosamine-1-phosphate N-acetyltransferase</fullName>
    </submittedName>
</protein>
<feature type="domain" description="Mannose-1-phosphate guanyltransferase C-terminal" evidence="7">
    <location>
        <begin position="261"/>
        <end position="357"/>
    </location>
</feature>
<dbReference type="GO" id="GO:0019134">
    <property type="term" value="F:glucosamine-1-phosphate N-acetyltransferase activity"/>
    <property type="evidence" value="ECO:0007669"/>
    <property type="project" value="UniProtKB-EC"/>
</dbReference>
<dbReference type="PANTHER" id="PTHR43584">
    <property type="entry name" value="NUCLEOTIDYL TRANSFERASE"/>
    <property type="match status" value="1"/>
</dbReference>
<comment type="catalytic activity">
    <reaction evidence="5">
        <text>alpha-D-glucosamine 1-phosphate + acetyl-CoA = N-acetyl-alpha-D-glucosamine 1-phosphate + CoA + H(+)</text>
        <dbReference type="Rhea" id="RHEA:13725"/>
        <dbReference type="ChEBI" id="CHEBI:15378"/>
        <dbReference type="ChEBI" id="CHEBI:57287"/>
        <dbReference type="ChEBI" id="CHEBI:57288"/>
        <dbReference type="ChEBI" id="CHEBI:57776"/>
        <dbReference type="ChEBI" id="CHEBI:58516"/>
        <dbReference type="EC" id="2.3.1.157"/>
    </reaction>
</comment>
<keyword evidence="3" id="KW-0511">Multifunctional enzyme</keyword>
<dbReference type="AlphaFoldDB" id="A0A1M5W8T1"/>
<dbReference type="SUPFAM" id="SSF51161">
    <property type="entry name" value="Trimeric LpxA-like enzymes"/>
    <property type="match status" value="1"/>
</dbReference>
<evidence type="ECO:0000256" key="2">
    <source>
        <dbReference type="ARBA" id="ARBA00022695"/>
    </source>
</evidence>
<evidence type="ECO:0000313" key="9">
    <source>
        <dbReference type="Proteomes" id="UP000184241"/>
    </source>
</evidence>
<evidence type="ECO:0000256" key="4">
    <source>
        <dbReference type="ARBA" id="ARBA00023315"/>
    </source>
</evidence>
<evidence type="ECO:0000256" key="3">
    <source>
        <dbReference type="ARBA" id="ARBA00023268"/>
    </source>
</evidence>
<keyword evidence="2" id="KW-0548">Nucleotidyltransferase</keyword>
<organism evidence="8 9">
    <name type="scientific">Clostridium intestinale DSM 6191</name>
    <dbReference type="NCBI Taxonomy" id="1121320"/>
    <lineage>
        <taxon>Bacteria</taxon>
        <taxon>Bacillati</taxon>
        <taxon>Bacillota</taxon>
        <taxon>Clostridia</taxon>
        <taxon>Eubacteriales</taxon>
        <taxon>Clostridiaceae</taxon>
        <taxon>Clostridium</taxon>
    </lineage>
</organism>
<evidence type="ECO:0000256" key="1">
    <source>
        <dbReference type="ARBA" id="ARBA00022679"/>
    </source>
</evidence>
<dbReference type="Proteomes" id="UP000184241">
    <property type="component" value="Unassembled WGS sequence"/>
</dbReference>
<dbReference type="GO" id="GO:0003977">
    <property type="term" value="F:UDP-N-acetylglucosamine diphosphorylase activity"/>
    <property type="evidence" value="ECO:0007669"/>
    <property type="project" value="UniProtKB-EC"/>
</dbReference>
<sequence>MKAILLCHYKESKMFPYDLNWQPACLPIVDTSNIERIVKQLLNNSFLEKDIYVIVDYRKDQVQFTLRHYANINFVAISHNDLKSAIKQVSEDFKEDFLIYYGNSVVTDSDVEKFLSSNYTNKALVVKNNEPSIDHICANVENGKAKVFLGHPREHYVTHKIAGVFSLSYDNLKSALQVDIGFEKNISGAMPPQEYFFENGLNNVLETDNIYSIETGFDVFSLKFPWDLLNANEYYINKLCTEMSAQAQNNMDIDPSAVLNGFVKLGKNSIIGKNVVINGNCIIGDNVFIDNGVILEGNNYIGDNTYIKDYAKIGSNSVIGKDNKIGHNAEIKGLTMDGVSAVHYSEIFGVIGKYVDIAAACVSGILRFNDSSQVQKIDGKTYSGKNTNAVFIGDFTRTGINNIFLPGCKIGSNCALYPGLIVDEDIAHGKIVLKRQELIIKEWGSEKYGW</sequence>
<evidence type="ECO:0000256" key="5">
    <source>
        <dbReference type="ARBA" id="ARBA00048247"/>
    </source>
</evidence>
<evidence type="ECO:0000313" key="8">
    <source>
        <dbReference type="EMBL" id="SHH83932.1"/>
    </source>
</evidence>
<dbReference type="Gene3D" id="3.90.550.10">
    <property type="entry name" value="Spore Coat Polysaccharide Biosynthesis Protein SpsA, Chain A"/>
    <property type="match status" value="1"/>
</dbReference>
<dbReference type="Gene3D" id="2.160.10.10">
    <property type="entry name" value="Hexapeptide repeat proteins"/>
    <property type="match status" value="1"/>
</dbReference>